<gene>
    <name evidence="2" type="ORF">LIER_04545</name>
</gene>
<dbReference type="Proteomes" id="UP001454036">
    <property type="component" value="Unassembled WGS sequence"/>
</dbReference>
<reference evidence="2 3" key="1">
    <citation type="submission" date="2024-01" db="EMBL/GenBank/DDBJ databases">
        <title>The complete chloroplast genome sequence of Lithospermum erythrorhizon: insights into the phylogenetic relationship among Boraginaceae species and the maternal lineages of purple gromwells.</title>
        <authorList>
            <person name="Okada T."/>
            <person name="Watanabe K."/>
        </authorList>
    </citation>
    <scope>NUCLEOTIDE SEQUENCE [LARGE SCALE GENOMIC DNA]</scope>
</reference>
<protein>
    <submittedName>
        <fullName evidence="2">Uncharacterized protein</fullName>
    </submittedName>
</protein>
<evidence type="ECO:0000313" key="2">
    <source>
        <dbReference type="EMBL" id="GAA0143985.1"/>
    </source>
</evidence>
<evidence type="ECO:0000256" key="1">
    <source>
        <dbReference type="SAM" id="MobiDB-lite"/>
    </source>
</evidence>
<accession>A0AAV3NXA4</accession>
<comment type="caution">
    <text evidence="2">The sequence shown here is derived from an EMBL/GenBank/DDBJ whole genome shotgun (WGS) entry which is preliminary data.</text>
</comment>
<feature type="compositionally biased region" description="Polar residues" evidence="1">
    <location>
        <begin position="23"/>
        <end position="45"/>
    </location>
</feature>
<organism evidence="2 3">
    <name type="scientific">Lithospermum erythrorhizon</name>
    <name type="common">Purple gromwell</name>
    <name type="synonym">Lithospermum officinale var. erythrorhizon</name>
    <dbReference type="NCBI Taxonomy" id="34254"/>
    <lineage>
        <taxon>Eukaryota</taxon>
        <taxon>Viridiplantae</taxon>
        <taxon>Streptophyta</taxon>
        <taxon>Embryophyta</taxon>
        <taxon>Tracheophyta</taxon>
        <taxon>Spermatophyta</taxon>
        <taxon>Magnoliopsida</taxon>
        <taxon>eudicotyledons</taxon>
        <taxon>Gunneridae</taxon>
        <taxon>Pentapetalae</taxon>
        <taxon>asterids</taxon>
        <taxon>lamiids</taxon>
        <taxon>Boraginales</taxon>
        <taxon>Boraginaceae</taxon>
        <taxon>Boraginoideae</taxon>
        <taxon>Lithospermeae</taxon>
        <taxon>Lithospermum</taxon>
    </lineage>
</organism>
<sequence length="207" mass="22816">MKWRRPIVFKKVKVIQKIASSANPPLTTVPQDSSPHTIETGSLSSKRPAVCEGSHSLGKKAKTSHEAVERPTFPEILNLAEEGVVLMASPFQSFPPEASTYPITSDTQETTRMDSIPNDYSPNLLAPPYTLPGGQVLDGKTTFKSNLESFHAMKPLVLERVCNEFDRAPDPLEVCGAMYKHLIRAANLGYVLVRRADLLDDEERTGP</sequence>
<feature type="region of interest" description="Disordered" evidence="1">
    <location>
        <begin position="23"/>
        <end position="68"/>
    </location>
</feature>
<dbReference type="EMBL" id="BAABME010000588">
    <property type="protein sequence ID" value="GAA0143985.1"/>
    <property type="molecule type" value="Genomic_DNA"/>
</dbReference>
<keyword evidence="3" id="KW-1185">Reference proteome</keyword>
<evidence type="ECO:0000313" key="3">
    <source>
        <dbReference type="Proteomes" id="UP001454036"/>
    </source>
</evidence>
<proteinExistence type="predicted"/>
<name>A0AAV3NXA4_LITER</name>
<dbReference type="AlphaFoldDB" id="A0AAV3NXA4"/>